<dbReference type="InterPro" id="IPR036390">
    <property type="entry name" value="WH_DNA-bd_sf"/>
</dbReference>
<dbReference type="AlphaFoldDB" id="A0A0R1QJZ9"/>
<keyword evidence="3" id="KW-1185">Reference proteome</keyword>
<protein>
    <recommendedName>
        <fullName evidence="1">HTH arsR-type domain-containing protein</fullName>
    </recommendedName>
</protein>
<accession>A0A0R1QJZ9</accession>
<organism evidence="2 3">
    <name type="scientific">Lacticaseibacillus manihotivorans DSM 13343 = JCM 12514</name>
    <dbReference type="NCBI Taxonomy" id="1423769"/>
    <lineage>
        <taxon>Bacteria</taxon>
        <taxon>Bacillati</taxon>
        <taxon>Bacillota</taxon>
        <taxon>Bacilli</taxon>
        <taxon>Lactobacillales</taxon>
        <taxon>Lactobacillaceae</taxon>
        <taxon>Lacticaseibacillus</taxon>
    </lineage>
</organism>
<name>A0A0R1QJZ9_9LACO</name>
<dbReference type="RefSeq" id="WP_156647305.1">
    <property type="nucleotide sequence ID" value="NZ_AZEU01000210.1"/>
</dbReference>
<evidence type="ECO:0000313" key="2">
    <source>
        <dbReference type="EMBL" id="KRL43060.1"/>
    </source>
</evidence>
<proteinExistence type="predicted"/>
<gene>
    <name evidence="2" type="ORF">FD01_GL001773</name>
</gene>
<dbReference type="Gene3D" id="1.10.10.10">
    <property type="entry name" value="Winged helix-like DNA-binding domain superfamily/Winged helix DNA-binding domain"/>
    <property type="match status" value="1"/>
</dbReference>
<dbReference type="GO" id="GO:0003700">
    <property type="term" value="F:DNA-binding transcription factor activity"/>
    <property type="evidence" value="ECO:0007669"/>
    <property type="project" value="InterPro"/>
</dbReference>
<comment type="caution">
    <text evidence="2">The sequence shown here is derived from an EMBL/GenBank/DDBJ whole genome shotgun (WGS) entry which is preliminary data.</text>
</comment>
<evidence type="ECO:0000259" key="1">
    <source>
        <dbReference type="PROSITE" id="PS50987"/>
    </source>
</evidence>
<dbReference type="InterPro" id="IPR001845">
    <property type="entry name" value="HTH_ArsR_DNA-bd_dom"/>
</dbReference>
<evidence type="ECO:0000313" key="3">
    <source>
        <dbReference type="Proteomes" id="UP000051790"/>
    </source>
</evidence>
<dbReference type="SUPFAM" id="SSF46785">
    <property type="entry name" value="Winged helix' DNA-binding domain"/>
    <property type="match status" value="1"/>
</dbReference>
<dbReference type="EMBL" id="AZEU01000210">
    <property type="protein sequence ID" value="KRL43060.1"/>
    <property type="molecule type" value="Genomic_DNA"/>
</dbReference>
<dbReference type="InterPro" id="IPR036388">
    <property type="entry name" value="WH-like_DNA-bd_sf"/>
</dbReference>
<dbReference type="Proteomes" id="UP000051790">
    <property type="component" value="Unassembled WGS sequence"/>
</dbReference>
<dbReference type="OrthoDB" id="9794330at2"/>
<dbReference type="PATRIC" id="fig|1423769.4.peg.1898"/>
<feature type="domain" description="HTH arsR-type" evidence="1">
    <location>
        <begin position="5"/>
        <end position="56"/>
    </location>
</feature>
<reference evidence="2 3" key="1">
    <citation type="journal article" date="2015" name="Genome Announc.">
        <title>Expanding the biotechnology potential of lactobacilli through comparative genomics of 213 strains and associated genera.</title>
        <authorList>
            <person name="Sun Z."/>
            <person name="Harris H.M."/>
            <person name="McCann A."/>
            <person name="Guo C."/>
            <person name="Argimon S."/>
            <person name="Zhang W."/>
            <person name="Yang X."/>
            <person name="Jeffery I.B."/>
            <person name="Cooney J.C."/>
            <person name="Kagawa T.F."/>
            <person name="Liu W."/>
            <person name="Song Y."/>
            <person name="Salvetti E."/>
            <person name="Wrobel A."/>
            <person name="Rasinkangas P."/>
            <person name="Parkhill J."/>
            <person name="Rea M.C."/>
            <person name="O'Sullivan O."/>
            <person name="Ritari J."/>
            <person name="Douillard F.P."/>
            <person name="Paul Ross R."/>
            <person name="Yang R."/>
            <person name="Briner A.E."/>
            <person name="Felis G.E."/>
            <person name="de Vos W.M."/>
            <person name="Barrangou R."/>
            <person name="Klaenhammer T.R."/>
            <person name="Caufield P.W."/>
            <person name="Cui Y."/>
            <person name="Zhang H."/>
            <person name="O'Toole P.W."/>
        </authorList>
    </citation>
    <scope>NUCLEOTIDE SEQUENCE [LARGE SCALE GENOMIC DNA]</scope>
    <source>
        <strain evidence="2 3">DSM 13343</strain>
    </source>
</reference>
<sequence length="56" mass="6340">MNIKQSISNDEWRVKIFKALADESRLSIVRALHEHHNKMAYAALVDQLNCGKSTAS</sequence>
<dbReference type="PROSITE" id="PS50987">
    <property type="entry name" value="HTH_ARSR_2"/>
    <property type="match status" value="1"/>
</dbReference>